<name>C5L5X7_PERM5</name>
<dbReference type="Proteomes" id="UP000007800">
    <property type="component" value="Unassembled WGS sequence"/>
</dbReference>
<evidence type="ECO:0000256" key="1">
    <source>
        <dbReference type="SAM" id="MobiDB-lite"/>
    </source>
</evidence>
<evidence type="ECO:0000313" key="2">
    <source>
        <dbReference type="EMBL" id="EER07861.1"/>
    </source>
</evidence>
<keyword evidence="3" id="KW-1185">Reference proteome</keyword>
<dbReference type="RefSeq" id="XP_002776045.1">
    <property type="nucleotide sequence ID" value="XM_002775999.1"/>
</dbReference>
<gene>
    <name evidence="2" type="ORF">Pmar_PMAR028080</name>
</gene>
<accession>C5L5X7</accession>
<dbReference type="InParanoid" id="C5L5X7"/>
<sequence length="126" mass="13899">MASAPQLHNSDPLDTSTPMQGEGVGNGFASWWWPVRFLGLSATGLTNAWVALRDGRRRELGEVIKKLEGDRFVEEERNAALVAEFTKLRETPEERAAPSKTLAAPAVRLSKSRGNNLETERGEAHE</sequence>
<protein>
    <submittedName>
        <fullName evidence="2">Uncharacterized protein</fullName>
    </submittedName>
</protein>
<dbReference type="GeneID" id="9043312"/>
<reference evidence="2 3" key="1">
    <citation type="submission" date="2008-07" db="EMBL/GenBank/DDBJ databases">
        <authorList>
            <person name="El-Sayed N."/>
            <person name="Caler E."/>
            <person name="Inman J."/>
            <person name="Amedeo P."/>
            <person name="Hass B."/>
            <person name="Wortman J."/>
        </authorList>
    </citation>
    <scope>NUCLEOTIDE SEQUENCE [LARGE SCALE GENOMIC DNA]</scope>
    <source>
        <strain evidence="3">ATCC 50983 / TXsc</strain>
    </source>
</reference>
<organism evidence="3">
    <name type="scientific">Perkinsus marinus (strain ATCC 50983 / TXsc)</name>
    <dbReference type="NCBI Taxonomy" id="423536"/>
    <lineage>
        <taxon>Eukaryota</taxon>
        <taxon>Sar</taxon>
        <taxon>Alveolata</taxon>
        <taxon>Perkinsozoa</taxon>
        <taxon>Perkinsea</taxon>
        <taxon>Perkinsida</taxon>
        <taxon>Perkinsidae</taxon>
        <taxon>Perkinsus</taxon>
    </lineage>
</organism>
<evidence type="ECO:0000313" key="3">
    <source>
        <dbReference type="Proteomes" id="UP000007800"/>
    </source>
</evidence>
<dbReference type="EMBL" id="GG679599">
    <property type="protein sequence ID" value="EER07861.1"/>
    <property type="molecule type" value="Genomic_DNA"/>
</dbReference>
<dbReference type="AlphaFoldDB" id="C5L5X7"/>
<feature type="compositionally biased region" description="Polar residues" evidence="1">
    <location>
        <begin position="1"/>
        <end position="19"/>
    </location>
</feature>
<proteinExistence type="predicted"/>
<feature type="region of interest" description="Disordered" evidence="1">
    <location>
        <begin position="91"/>
        <end position="126"/>
    </location>
</feature>
<feature type="region of interest" description="Disordered" evidence="1">
    <location>
        <begin position="1"/>
        <end position="21"/>
    </location>
</feature>